<accession>A0A329QHE3</accession>
<organism evidence="1 2">
    <name type="scientific">Phytoactinopolyspora halophila</name>
    <dbReference type="NCBI Taxonomy" id="1981511"/>
    <lineage>
        <taxon>Bacteria</taxon>
        <taxon>Bacillati</taxon>
        <taxon>Actinomycetota</taxon>
        <taxon>Actinomycetes</taxon>
        <taxon>Jiangellales</taxon>
        <taxon>Jiangellaceae</taxon>
        <taxon>Phytoactinopolyspora</taxon>
    </lineage>
</organism>
<evidence type="ECO:0000313" key="2">
    <source>
        <dbReference type="Proteomes" id="UP000250462"/>
    </source>
</evidence>
<dbReference type="RefSeq" id="WP_112259657.1">
    <property type="nucleotide sequence ID" value="NZ_QMIG01000022.1"/>
</dbReference>
<keyword evidence="2" id="KW-1185">Reference proteome</keyword>
<reference evidence="1 2" key="1">
    <citation type="submission" date="2018-06" db="EMBL/GenBank/DDBJ databases">
        <title>Phytoactinopolyspora halophila sp. nov., a novel halophilic actinomycete isolated from a saline soil in China.</title>
        <authorList>
            <person name="Tang S.-K."/>
        </authorList>
    </citation>
    <scope>NUCLEOTIDE SEQUENCE [LARGE SCALE GENOMIC DNA]</scope>
    <source>
        <strain evidence="1 2">YIM 96934</strain>
    </source>
</reference>
<comment type="caution">
    <text evidence="1">The sequence shown here is derived from an EMBL/GenBank/DDBJ whole genome shotgun (WGS) entry which is preliminary data.</text>
</comment>
<dbReference type="EMBL" id="QMIG01000022">
    <property type="protein sequence ID" value="RAW11149.1"/>
    <property type="molecule type" value="Genomic_DNA"/>
</dbReference>
<dbReference type="AlphaFoldDB" id="A0A329QHE3"/>
<dbReference type="Proteomes" id="UP000250462">
    <property type="component" value="Unassembled WGS sequence"/>
</dbReference>
<sequence length="99" mass="10760">MKTIEGATYTASIGLLADTVHGEHCDIQVTQDDPDGGYGLTAAMAATELPVRIDDPDKSDLVEDAADEVLAEHGWRRISAWDWDQDSGVYARVVTNKRA</sequence>
<protein>
    <submittedName>
        <fullName evidence="1">Uncharacterized protein</fullName>
    </submittedName>
</protein>
<evidence type="ECO:0000313" key="1">
    <source>
        <dbReference type="EMBL" id="RAW11149.1"/>
    </source>
</evidence>
<gene>
    <name evidence="1" type="ORF">DPM12_17560</name>
</gene>
<proteinExistence type="predicted"/>
<name>A0A329QHE3_9ACTN</name>